<proteinExistence type="predicted"/>
<dbReference type="GO" id="GO:0008270">
    <property type="term" value="F:zinc ion binding"/>
    <property type="evidence" value="ECO:0007669"/>
    <property type="project" value="UniProtKB-KW"/>
</dbReference>
<dbReference type="AlphaFoldDB" id="A0A7K8A8D8"/>
<keyword evidence="5" id="KW-0539">Nucleus</keyword>
<dbReference type="Gene3D" id="3.30.160.60">
    <property type="entry name" value="Classic Zinc Finger"/>
    <property type="match status" value="3"/>
</dbReference>
<dbReference type="FunFam" id="3.30.160.60:FF:000295">
    <property type="entry name" value="zinc finger protein 19"/>
    <property type="match status" value="1"/>
</dbReference>
<evidence type="ECO:0000313" key="9">
    <source>
        <dbReference type="Proteomes" id="UP000517678"/>
    </source>
</evidence>
<accession>A0A7K8A8D8</accession>
<dbReference type="PROSITE" id="PS50157">
    <property type="entry name" value="ZINC_FINGER_C2H2_2"/>
    <property type="match status" value="3"/>
</dbReference>
<keyword evidence="4" id="KW-0862">Zinc</keyword>
<dbReference type="PANTHER" id="PTHR24377">
    <property type="entry name" value="IP01015P-RELATED"/>
    <property type="match status" value="1"/>
</dbReference>
<evidence type="ECO:0000256" key="1">
    <source>
        <dbReference type="ARBA" id="ARBA00022723"/>
    </source>
</evidence>
<evidence type="ECO:0000256" key="6">
    <source>
        <dbReference type="PROSITE-ProRule" id="PRU00042"/>
    </source>
</evidence>
<dbReference type="Pfam" id="PF00096">
    <property type="entry name" value="zf-C2H2"/>
    <property type="match status" value="2"/>
</dbReference>
<dbReference type="EMBL" id="VZTF01000007">
    <property type="protein sequence ID" value="NXA98965.1"/>
    <property type="molecule type" value="Genomic_DNA"/>
</dbReference>
<gene>
    <name evidence="8" type="primary">Zscan30_0</name>
    <name evidence="8" type="ORF">CNELOR_R12762</name>
</gene>
<keyword evidence="2" id="KW-0677">Repeat</keyword>
<dbReference type="SMART" id="SM00355">
    <property type="entry name" value="ZnF_C2H2"/>
    <property type="match status" value="3"/>
</dbReference>
<comment type="caution">
    <text evidence="8">The sequence shown here is derived from an EMBL/GenBank/DDBJ whole genome shotgun (WGS) entry which is preliminary data.</text>
</comment>
<evidence type="ECO:0000256" key="3">
    <source>
        <dbReference type="ARBA" id="ARBA00022771"/>
    </source>
</evidence>
<dbReference type="FunFam" id="3.30.160.60:FF:002343">
    <property type="entry name" value="Zinc finger protein 33A"/>
    <property type="match status" value="1"/>
</dbReference>
<evidence type="ECO:0000313" key="8">
    <source>
        <dbReference type="EMBL" id="NXA98965.1"/>
    </source>
</evidence>
<dbReference type="Proteomes" id="UP000517678">
    <property type="component" value="Unassembled WGS sequence"/>
</dbReference>
<protein>
    <submittedName>
        <fullName evidence="8">ZSC30 protein</fullName>
    </submittedName>
</protein>
<feature type="non-terminal residue" evidence="8">
    <location>
        <position position="94"/>
    </location>
</feature>
<sequence length="94" mass="11437">WNCLECGTSFSQSSHLIWHQEIQTMEHPYCCLECGKTFIWKQSFRKNSHHIKDRMIHTGEWTYECLECRKSFSRSSKLITHRCIHTRVRRYECP</sequence>
<keyword evidence="3 6" id="KW-0863">Zinc-finger</keyword>
<feature type="non-terminal residue" evidence="8">
    <location>
        <position position="1"/>
    </location>
</feature>
<keyword evidence="9" id="KW-1185">Reference proteome</keyword>
<keyword evidence="1" id="KW-0479">Metal-binding</keyword>
<reference evidence="8 9" key="1">
    <citation type="submission" date="2019-09" db="EMBL/GenBank/DDBJ databases">
        <title>Bird 10,000 Genomes (B10K) Project - Family phase.</title>
        <authorList>
            <person name="Zhang G."/>
        </authorList>
    </citation>
    <scope>NUCLEOTIDE SEQUENCE [LARGE SCALE GENOMIC DNA]</scope>
    <source>
        <strain evidence="8">B10K-DU-029-38</strain>
        <tissue evidence="8">Muscle</tissue>
    </source>
</reference>
<dbReference type="InterPro" id="IPR036236">
    <property type="entry name" value="Znf_C2H2_sf"/>
</dbReference>
<organism evidence="8 9">
    <name type="scientific">Cnemophilus loriae</name>
    <name type="common">Loria's bird-of-paradise</name>
    <dbReference type="NCBI Taxonomy" id="254448"/>
    <lineage>
        <taxon>Eukaryota</taxon>
        <taxon>Metazoa</taxon>
        <taxon>Chordata</taxon>
        <taxon>Craniata</taxon>
        <taxon>Vertebrata</taxon>
        <taxon>Euteleostomi</taxon>
        <taxon>Archelosauria</taxon>
        <taxon>Archosauria</taxon>
        <taxon>Dinosauria</taxon>
        <taxon>Saurischia</taxon>
        <taxon>Theropoda</taxon>
        <taxon>Coelurosauria</taxon>
        <taxon>Aves</taxon>
        <taxon>Neognathae</taxon>
        <taxon>Neoaves</taxon>
        <taxon>Telluraves</taxon>
        <taxon>Australaves</taxon>
        <taxon>Passeriformes</taxon>
        <taxon>Corvoidea</taxon>
        <taxon>Corvidae</taxon>
        <taxon>Cnemophilus</taxon>
    </lineage>
</organism>
<feature type="domain" description="C2H2-type" evidence="7">
    <location>
        <begin position="29"/>
        <end position="62"/>
    </location>
</feature>
<feature type="domain" description="C2H2-type" evidence="7">
    <location>
        <begin position="1"/>
        <end position="28"/>
    </location>
</feature>
<name>A0A7K8A8D8_9CORV</name>
<dbReference type="PROSITE" id="PS00028">
    <property type="entry name" value="ZINC_FINGER_C2H2_1"/>
    <property type="match status" value="1"/>
</dbReference>
<feature type="domain" description="C2H2-type" evidence="7">
    <location>
        <begin position="63"/>
        <end position="90"/>
    </location>
</feature>
<evidence type="ECO:0000256" key="5">
    <source>
        <dbReference type="ARBA" id="ARBA00023242"/>
    </source>
</evidence>
<evidence type="ECO:0000256" key="4">
    <source>
        <dbReference type="ARBA" id="ARBA00022833"/>
    </source>
</evidence>
<dbReference type="InterPro" id="IPR050826">
    <property type="entry name" value="Krueppel_C2H2_ZnFinger"/>
</dbReference>
<evidence type="ECO:0000259" key="7">
    <source>
        <dbReference type="PROSITE" id="PS50157"/>
    </source>
</evidence>
<evidence type="ECO:0000256" key="2">
    <source>
        <dbReference type="ARBA" id="ARBA00022737"/>
    </source>
</evidence>
<dbReference type="InterPro" id="IPR013087">
    <property type="entry name" value="Znf_C2H2_type"/>
</dbReference>
<dbReference type="SUPFAM" id="SSF57667">
    <property type="entry name" value="beta-beta-alpha zinc fingers"/>
    <property type="match status" value="2"/>
</dbReference>